<evidence type="ECO:0000256" key="6">
    <source>
        <dbReference type="ARBA" id="ARBA00022840"/>
    </source>
</evidence>
<dbReference type="Pfam" id="PF00005">
    <property type="entry name" value="ABC_tran"/>
    <property type="match status" value="1"/>
</dbReference>
<keyword evidence="10" id="KW-1185">Reference proteome</keyword>
<reference evidence="9 10" key="1">
    <citation type="submission" date="2020-07" db="EMBL/GenBank/DDBJ databases">
        <title>Sequencing the genomes of 1000 actinobacteria strains.</title>
        <authorList>
            <person name="Klenk H.-P."/>
        </authorList>
    </citation>
    <scope>NUCLEOTIDE SEQUENCE [LARGE SCALE GENOMIC DNA]</scope>
    <source>
        <strain evidence="9 10">DSM 43461</strain>
    </source>
</reference>
<evidence type="ECO:0000313" key="9">
    <source>
        <dbReference type="EMBL" id="NYE14688.1"/>
    </source>
</evidence>
<dbReference type="InterPro" id="IPR050388">
    <property type="entry name" value="ABC_Ni/Peptide_Import"/>
</dbReference>
<evidence type="ECO:0000313" key="10">
    <source>
        <dbReference type="Proteomes" id="UP000591272"/>
    </source>
</evidence>
<protein>
    <submittedName>
        <fullName evidence="9">Oligopeptide/dipeptide ABC transporter ATP-binding protein</fullName>
    </submittedName>
</protein>
<dbReference type="EMBL" id="JACCBT010000001">
    <property type="protein sequence ID" value="NYE14688.1"/>
    <property type="molecule type" value="Genomic_DNA"/>
</dbReference>
<evidence type="ECO:0000256" key="5">
    <source>
        <dbReference type="ARBA" id="ARBA00022741"/>
    </source>
</evidence>
<dbReference type="GO" id="GO:0005524">
    <property type="term" value="F:ATP binding"/>
    <property type="evidence" value="ECO:0007669"/>
    <property type="project" value="UniProtKB-KW"/>
</dbReference>
<accession>A0A7Y9GDW9</accession>
<dbReference type="PANTHER" id="PTHR43297:SF2">
    <property type="entry name" value="DIPEPTIDE TRANSPORT ATP-BINDING PROTEIN DPPD"/>
    <property type="match status" value="1"/>
</dbReference>
<evidence type="ECO:0000256" key="4">
    <source>
        <dbReference type="ARBA" id="ARBA00022475"/>
    </source>
</evidence>
<dbReference type="InterPro" id="IPR003439">
    <property type="entry name" value="ABC_transporter-like_ATP-bd"/>
</dbReference>
<evidence type="ECO:0000256" key="2">
    <source>
        <dbReference type="ARBA" id="ARBA00005417"/>
    </source>
</evidence>
<dbReference type="InterPro" id="IPR013563">
    <property type="entry name" value="Oligopep_ABC_C"/>
</dbReference>
<sequence>MSALLEVEDLTVDFAAGERVAHAVRGVGFEVEAGRTTVVLGESGSGKSVTARAVLRLLGSRAEVGGAVRLDGVSLLDLDEREMRSLRGRGIGLVPQDPTGSLDPLRRVGSQVAEVLRAHGVGTTRAARRERAGELLAQAGIPDTARVARAYPHELSGGLRQRVAIAAAIACGPRLLIADEPTTALDMTVQARILELFGRLRRELDMAVLLVTHDVGVARLMGSTVVVMYAGRVVEEGPAERVLSRPAHPYTAALLGAQPRPGVPRGELPGLPGLPPSATAVIDDACALAPRCPHAEPGCSIRRPVLEPVSGGGSAACPVPWDAVARTERRPG</sequence>
<dbReference type="SUPFAM" id="SSF52540">
    <property type="entry name" value="P-loop containing nucleoside triphosphate hydrolases"/>
    <property type="match status" value="1"/>
</dbReference>
<dbReference type="GO" id="GO:0005886">
    <property type="term" value="C:plasma membrane"/>
    <property type="evidence" value="ECO:0007669"/>
    <property type="project" value="UniProtKB-SubCell"/>
</dbReference>
<dbReference type="PANTHER" id="PTHR43297">
    <property type="entry name" value="OLIGOPEPTIDE TRANSPORT ATP-BINDING PROTEIN APPD"/>
    <property type="match status" value="1"/>
</dbReference>
<dbReference type="Gene3D" id="3.40.50.300">
    <property type="entry name" value="P-loop containing nucleotide triphosphate hydrolases"/>
    <property type="match status" value="1"/>
</dbReference>
<dbReference type="NCBIfam" id="TIGR01727">
    <property type="entry name" value="oligo_HPY"/>
    <property type="match status" value="1"/>
</dbReference>
<proteinExistence type="inferred from homology"/>
<evidence type="ECO:0000256" key="3">
    <source>
        <dbReference type="ARBA" id="ARBA00022448"/>
    </source>
</evidence>
<comment type="similarity">
    <text evidence="2">Belongs to the ABC transporter superfamily.</text>
</comment>
<comment type="subcellular location">
    <subcellularLocation>
        <location evidence="1">Cell membrane</location>
        <topology evidence="1">Peripheral membrane protein</topology>
    </subcellularLocation>
</comment>
<dbReference type="RefSeq" id="WP_179835525.1">
    <property type="nucleotide sequence ID" value="NZ_BMRD01000010.1"/>
</dbReference>
<dbReference type="AlphaFoldDB" id="A0A7Y9GDW9"/>
<dbReference type="FunFam" id="3.40.50.300:FF:000016">
    <property type="entry name" value="Oligopeptide ABC transporter ATP-binding component"/>
    <property type="match status" value="1"/>
</dbReference>
<keyword evidence="6 9" id="KW-0067">ATP-binding</keyword>
<organism evidence="9 10">
    <name type="scientific">Actinomadura citrea</name>
    <dbReference type="NCBI Taxonomy" id="46158"/>
    <lineage>
        <taxon>Bacteria</taxon>
        <taxon>Bacillati</taxon>
        <taxon>Actinomycetota</taxon>
        <taxon>Actinomycetes</taxon>
        <taxon>Streptosporangiales</taxon>
        <taxon>Thermomonosporaceae</taxon>
        <taxon>Actinomadura</taxon>
    </lineage>
</organism>
<dbReference type="InterPro" id="IPR003593">
    <property type="entry name" value="AAA+_ATPase"/>
</dbReference>
<dbReference type="InterPro" id="IPR027417">
    <property type="entry name" value="P-loop_NTPase"/>
</dbReference>
<evidence type="ECO:0000256" key="7">
    <source>
        <dbReference type="ARBA" id="ARBA00023136"/>
    </source>
</evidence>
<comment type="caution">
    <text evidence="9">The sequence shown here is derived from an EMBL/GenBank/DDBJ whole genome shotgun (WGS) entry which is preliminary data.</text>
</comment>
<keyword evidence="7" id="KW-0472">Membrane</keyword>
<dbReference type="Pfam" id="PF08352">
    <property type="entry name" value="oligo_HPY"/>
    <property type="match status" value="1"/>
</dbReference>
<keyword evidence="4" id="KW-1003">Cell membrane</keyword>
<dbReference type="GO" id="GO:0016887">
    <property type="term" value="F:ATP hydrolysis activity"/>
    <property type="evidence" value="ECO:0007669"/>
    <property type="project" value="InterPro"/>
</dbReference>
<dbReference type="SMART" id="SM00382">
    <property type="entry name" value="AAA"/>
    <property type="match status" value="1"/>
</dbReference>
<keyword evidence="5" id="KW-0547">Nucleotide-binding</keyword>
<gene>
    <name evidence="9" type="ORF">BJ999_004984</name>
</gene>
<dbReference type="CDD" id="cd03257">
    <property type="entry name" value="ABC_NikE_OppD_transporters"/>
    <property type="match status" value="1"/>
</dbReference>
<dbReference type="Proteomes" id="UP000591272">
    <property type="component" value="Unassembled WGS sequence"/>
</dbReference>
<dbReference type="PROSITE" id="PS50893">
    <property type="entry name" value="ABC_TRANSPORTER_2"/>
    <property type="match status" value="1"/>
</dbReference>
<evidence type="ECO:0000259" key="8">
    <source>
        <dbReference type="PROSITE" id="PS50893"/>
    </source>
</evidence>
<dbReference type="GO" id="GO:0015833">
    <property type="term" value="P:peptide transport"/>
    <property type="evidence" value="ECO:0007669"/>
    <property type="project" value="InterPro"/>
</dbReference>
<name>A0A7Y9GDW9_9ACTN</name>
<keyword evidence="3" id="KW-0813">Transport</keyword>
<feature type="domain" description="ABC transporter" evidence="8">
    <location>
        <begin position="5"/>
        <end position="255"/>
    </location>
</feature>
<evidence type="ECO:0000256" key="1">
    <source>
        <dbReference type="ARBA" id="ARBA00004202"/>
    </source>
</evidence>